<dbReference type="STRING" id="28125.HMPREF3202_01951"/>
<gene>
    <name evidence="1" type="ORF">HMPREF3202_01951</name>
</gene>
<accession>A0A137SSA6</accession>
<dbReference type="RefSeq" id="WP_061315401.1">
    <property type="nucleotide sequence ID" value="NZ_KQ965707.1"/>
</dbReference>
<reference evidence="1 2" key="1">
    <citation type="submission" date="2016-02" db="EMBL/GenBank/DDBJ databases">
        <authorList>
            <person name="Wen L."/>
            <person name="He K."/>
            <person name="Yang H."/>
        </authorList>
    </citation>
    <scope>NUCLEOTIDE SEQUENCE [LARGE SCALE GENOMIC DNA]</scope>
    <source>
        <strain evidence="1 2">GED7880</strain>
    </source>
</reference>
<proteinExistence type="predicted"/>
<evidence type="ECO:0000313" key="2">
    <source>
        <dbReference type="Proteomes" id="UP000070093"/>
    </source>
</evidence>
<name>A0A137SSA6_9BACT</name>
<sequence length="72" mass="8237">MKKEVIIVRANDATAAKLYELVKHINDATSIRAYQSVDNECVVFPNDEDDKSFVESLLTERGFEFRVEEALD</sequence>
<dbReference type="Proteomes" id="UP000070093">
    <property type="component" value="Unassembled WGS sequence"/>
</dbReference>
<dbReference type="PATRIC" id="fig|28125.4.peg.1944"/>
<dbReference type="AlphaFoldDB" id="A0A137SSA6"/>
<organism evidence="1 2">
    <name type="scientific">Prevotella bivia</name>
    <dbReference type="NCBI Taxonomy" id="28125"/>
    <lineage>
        <taxon>Bacteria</taxon>
        <taxon>Pseudomonadati</taxon>
        <taxon>Bacteroidota</taxon>
        <taxon>Bacteroidia</taxon>
        <taxon>Bacteroidales</taxon>
        <taxon>Prevotellaceae</taxon>
        <taxon>Prevotella</taxon>
    </lineage>
</organism>
<dbReference type="EMBL" id="LTAG01000111">
    <property type="protein sequence ID" value="KXO15271.1"/>
    <property type="molecule type" value="Genomic_DNA"/>
</dbReference>
<evidence type="ECO:0000313" key="1">
    <source>
        <dbReference type="EMBL" id="KXO15271.1"/>
    </source>
</evidence>
<comment type="caution">
    <text evidence="1">The sequence shown here is derived from an EMBL/GenBank/DDBJ whole genome shotgun (WGS) entry which is preliminary data.</text>
</comment>
<protein>
    <submittedName>
        <fullName evidence="1">Uncharacterized protein</fullName>
    </submittedName>
</protein>